<dbReference type="InterPro" id="IPR047641">
    <property type="entry name" value="ABC_transpr_MalK/UgpC-like"/>
</dbReference>
<dbReference type="FunFam" id="3.40.50.300:FF:000042">
    <property type="entry name" value="Maltose/maltodextrin ABC transporter, ATP-binding protein"/>
    <property type="match status" value="1"/>
</dbReference>
<dbReference type="Proteomes" id="UP000029579">
    <property type="component" value="Unassembled WGS sequence"/>
</dbReference>
<organism evidence="5 6">
    <name type="scientific">Anaerococcus lactolyticus S7-1-13</name>
    <dbReference type="NCBI Taxonomy" id="1284686"/>
    <lineage>
        <taxon>Bacteria</taxon>
        <taxon>Bacillati</taxon>
        <taxon>Bacillota</taxon>
        <taxon>Tissierellia</taxon>
        <taxon>Tissierellales</taxon>
        <taxon>Peptoniphilaceae</taxon>
        <taxon>Anaerococcus</taxon>
    </lineage>
</organism>
<dbReference type="GO" id="GO:0055052">
    <property type="term" value="C:ATP-binding cassette (ABC) transporter complex, substrate-binding subunit-containing"/>
    <property type="evidence" value="ECO:0007669"/>
    <property type="project" value="TreeGrafter"/>
</dbReference>
<dbReference type="GO" id="GO:0008643">
    <property type="term" value="P:carbohydrate transport"/>
    <property type="evidence" value="ECO:0007669"/>
    <property type="project" value="InterPro"/>
</dbReference>
<dbReference type="Pfam" id="PF17912">
    <property type="entry name" value="OB_MalK"/>
    <property type="match status" value="1"/>
</dbReference>
<reference evidence="5 6" key="1">
    <citation type="submission" date="2014-07" db="EMBL/GenBank/DDBJ databases">
        <authorList>
            <person name="McCorrison J."/>
            <person name="Sanka R."/>
            <person name="Torralba M."/>
            <person name="Gillis M."/>
            <person name="Haft D.H."/>
            <person name="Methe B."/>
            <person name="Sutton G."/>
            <person name="Nelson K.E."/>
        </authorList>
    </citation>
    <scope>NUCLEOTIDE SEQUENCE [LARGE SCALE GENOMIC DNA]</scope>
    <source>
        <strain evidence="5 6">S7-1-13</strain>
    </source>
</reference>
<dbReference type="InterPro" id="IPR027417">
    <property type="entry name" value="P-loop_NTPase"/>
</dbReference>
<accession>A0A095X1P9</accession>
<dbReference type="PROSITE" id="PS50893">
    <property type="entry name" value="ABC_TRANSPORTER_2"/>
    <property type="match status" value="1"/>
</dbReference>
<evidence type="ECO:0000256" key="2">
    <source>
        <dbReference type="ARBA" id="ARBA00022741"/>
    </source>
</evidence>
<gene>
    <name evidence="5" type="ORF">HMPREF1630_06320</name>
</gene>
<dbReference type="InterPro" id="IPR008995">
    <property type="entry name" value="Mo/tungstate-bd_C_term_dom"/>
</dbReference>
<feature type="domain" description="ABC transporter" evidence="4">
    <location>
        <begin position="3"/>
        <end position="235"/>
    </location>
</feature>
<dbReference type="eggNOG" id="COG3842">
    <property type="taxonomic scope" value="Bacteria"/>
</dbReference>
<proteinExistence type="predicted"/>
<dbReference type="AlphaFoldDB" id="A0A095X1P9"/>
<sequence length="361" mass="41146">MRVKLDNLGKKYEGRDKFTIRNIDLDIKDKDFCAILGPSGCGKSTLVRMIAGLNSITEGTLYFNDKIMNTVEPKDRDIAMVFQSYALYPHMTVYDNMAFSLKMKNERKEVIDQRVQEAADILQLRDYLYSRPSDISGGQRQRVALGRAIVRKPSVFLMDEPLSNLDAKLREHMRVEIVRIHNQLETTSCYVTHDQTEAMTMATKIILLDQGKIQQVGAPNEFYQRPENLFVAGFIGSPTMNIIEGKIENGMFVNKSGLMKIKANDKDAAALKNYEGKEVYLGIRSERFIPGEHEYNSVTATIEVIEMLGKEQIIYSRMEDGTELVVSQPGHYEYRKGETHTFSLDPEALHFFDGESTNRIN</sequence>
<dbReference type="GO" id="GO:0005524">
    <property type="term" value="F:ATP binding"/>
    <property type="evidence" value="ECO:0007669"/>
    <property type="project" value="UniProtKB-KW"/>
</dbReference>
<dbReference type="GO" id="GO:0140359">
    <property type="term" value="F:ABC-type transporter activity"/>
    <property type="evidence" value="ECO:0007669"/>
    <property type="project" value="InterPro"/>
</dbReference>
<evidence type="ECO:0000313" key="5">
    <source>
        <dbReference type="EMBL" id="KGF03661.1"/>
    </source>
</evidence>
<keyword evidence="2" id="KW-0547">Nucleotide-binding</keyword>
<dbReference type="InterPro" id="IPR015855">
    <property type="entry name" value="ABC_transpr_MalK-like"/>
</dbReference>
<dbReference type="GO" id="GO:0016887">
    <property type="term" value="F:ATP hydrolysis activity"/>
    <property type="evidence" value="ECO:0007669"/>
    <property type="project" value="InterPro"/>
</dbReference>
<dbReference type="PANTHER" id="PTHR43875">
    <property type="entry name" value="MALTODEXTRIN IMPORT ATP-BINDING PROTEIN MSMX"/>
    <property type="match status" value="1"/>
</dbReference>
<dbReference type="Gene3D" id="2.40.50.100">
    <property type="match status" value="1"/>
</dbReference>
<dbReference type="InterPro" id="IPR040582">
    <property type="entry name" value="OB_MalK-like"/>
</dbReference>
<comment type="caution">
    <text evidence="5">The sequence shown here is derived from an EMBL/GenBank/DDBJ whole genome shotgun (WGS) entry which is preliminary data.</text>
</comment>
<dbReference type="InterPro" id="IPR012340">
    <property type="entry name" value="NA-bd_OB-fold"/>
</dbReference>
<evidence type="ECO:0000256" key="3">
    <source>
        <dbReference type="ARBA" id="ARBA00022840"/>
    </source>
</evidence>
<evidence type="ECO:0000256" key="1">
    <source>
        <dbReference type="ARBA" id="ARBA00022448"/>
    </source>
</evidence>
<protein>
    <submittedName>
        <fullName evidence="5">ABC transporter ATP-binding protein</fullName>
    </submittedName>
</protein>
<dbReference type="EMBL" id="JRMW01000037">
    <property type="protein sequence ID" value="KGF03661.1"/>
    <property type="molecule type" value="Genomic_DNA"/>
</dbReference>
<name>A0A095X1P9_9FIRM</name>
<dbReference type="Pfam" id="PF00005">
    <property type="entry name" value="ABC_tran"/>
    <property type="match status" value="1"/>
</dbReference>
<keyword evidence="3 5" id="KW-0067">ATP-binding</keyword>
<evidence type="ECO:0000313" key="6">
    <source>
        <dbReference type="Proteomes" id="UP000029579"/>
    </source>
</evidence>
<dbReference type="PROSITE" id="PS00211">
    <property type="entry name" value="ABC_TRANSPORTER_1"/>
    <property type="match status" value="1"/>
</dbReference>
<dbReference type="OrthoDB" id="9790614at2"/>
<dbReference type="SUPFAM" id="SSF52540">
    <property type="entry name" value="P-loop containing nucleoside triphosphate hydrolases"/>
    <property type="match status" value="1"/>
</dbReference>
<keyword evidence="1" id="KW-0813">Transport</keyword>
<dbReference type="PANTHER" id="PTHR43875:SF1">
    <property type="entry name" value="OSMOPROTECTIVE COMPOUNDS UPTAKE ATP-BINDING PROTEIN GGTA"/>
    <property type="match status" value="1"/>
</dbReference>
<dbReference type="NCBIfam" id="NF008653">
    <property type="entry name" value="PRK11650.1"/>
    <property type="match status" value="1"/>
</dbReference>
<dbReference type="InterPro" id="IPR003439">
    <property type="entry name" value="ABC_transporter-like_ATP-bd"/>
</dbReference>
<dbReference type="InterPro" id="IPR017871">
    <property type="entry name" value="ABC_transporter-like_CS"/>
</dbReference>
<dbReference type="SUPFAM" id="SSF50331">
    <property type="entry name" value="MOP-like"/>
    <property type="match status" value="1"/>
</dbReference>
<dbReference type="InterPro" id="IPR003593">
    <property type="entry name" value="AAA+_ATPase"/>
</dbReference>
<dbReference type="CDD" id="cd03301">
    <property type="entry name" value="ABC_MalK_N"/>
    <property type="match status" value="1"/>
</dbReference>
<dbReference type="Gene3D" id="2.40.50.140">
    <property type="entry name" value="Nucleic acid-binding proteins"/>
    <property type="match status" value="1"/>
</dbReference>
<dbReference type="SMART" id="SM00382">
    <property type="entry name" value="AAA"/>
    <property type="match status" value="1"/>
</dbReference>
<dbReference type="Gene3D" id="3.40.50.300">
    <property type="entry name" value="P-loop containing nucleotide triphosphate hydrolases"/>
    <property type="match status" value="1"/>
</dbReference>
<evidence type="ECO:0000259" key="4">
    <source>
        <dbReference type="PROSITE" id="PS50893"/>
    </source>
</evidence>